<keyword evidence="1" id="KW-0240">DNA-directed RNA polymerase</keyword>
<dbReference type="Ensembl" id="ENSSSCT00030015207.1">
    <property type="protein sequence ID" value="ENSSSCP00030006812.1"/>
    <property type="gene ID" value="ENSSSCG00030011092.1"/>
</dbReference>
<dbReference type="GO" id="GO:0006351">
    <property type="term" value="P:DNA-templated transcription"/>
    <property type="evidence" value="ECO:0007669"/>
    <property type="project" value="InterPro"/>
</dbReference>
<evidence type="ECO:0000259" key="3">
    <source>
        <dbReference type="Pfam" id="PF03876"/>
    </source>
</evidence>
<dbReference type="Proteomes" id="UP000694728">
    <property type="component" value="Unplaced"/>
</dbReference>
<sequence length="69" mass="7589">MFVLVEMVDTVRIPPWQFERKLNDSIAEELNKKLANKVLTGSMGSLAGLGRRGPSAAYLPAFGLSVIQR</sequence>
<dbReference type="Ensembl" id="ENSSSCT00045058970.1">
    <property type="protein sequence ID" value="ENSSSCP00045041277.1"/>
    <property type="gene ID" value="ENSSSCG00045034450.1"/>
</dbReference>
<dbReference type="SUPFAM" id="SSF88798">
    <property type="entry name" value="N-terminal, heterodimerisation domain of RBP7 (RpoE)"/>
    <property type="match status" value="1"/>
</dbReference>
<evidence type="ECO:0000256" key="1">
    <source>
        <dbReference type="ARBA" id="ARBA00022478"/>
    </source>
</evidence>
<evidence type="ECO:0000313" key="5">
    <source>
        <dbReference type="Proteomes" id="UP000694728"/>
    </source>
</evidence>
<protein>
    <recommendedName>
        <fullName evidence="3">RNA polymerase Rpb7-like N-terminal domain-containing protein</fullName>
    </recommendedName>
</protein>
<dbReference type="Ensembl" id="ENSSSCT00060041596.1">
    <property type="protein sequence ID" value="ENSSSCP00060017661.1"/>
    <property type="gene ID" value="ENSSSCG00060030781.1"/>
</dbReference>
<dbReference type="Proteomes" id="UP000694570">
    <property type="component" value="Unplaced"/>
</dbReference>
<organism evidence="4 5">
    <name type="scientific">Sus scrofa</name>
    <name type="common">Pig</name>
    <dbReference type="NCBI Taxonomy" id="9823"/>
    <lineage>
        <taxon>Eukaryota</taxon>
        <taxon>Metazoa</taxon>
        <taxon>Chordata</taxon>
        <taxon>Craniata</taxon>
        <taxon>Vertebrata</taxon>
        <taxon>Euteleostomi</taxon>
        <taxon>Mammalia</taxon>
        <taxon>Eutheria</taxon>
        <taxon>Laurasiatheria</taxon>
        <taxon>Artiodactyla</taxon>
        <taxon>Suina</taxon>
        <taxon>Suidae</taxon>
        <taxon>Sus</taxon>
    </lineage>
</organism>
<dbReference type="Gene3D" id="3.30.1490.120">
    <property type="entry name" value="RNA polymerase Rpb7-like, N-terminal domain"/>
    <property type="match status" value="1"/>
</dbReference>
<evidence type="ECO:0000256" key="2">
    <source>
        <dbReference type="ARBA" id="ARBA00023163"/>
    </source>
</evidence>
<feature type="domain" description="RNA polymerase Rpb7-like N-terminal" evidence="3">
    <location>
        <begin position="9"/>
        <end position="39"/>
    </location>
</feature>
<dbReference type="InterPro" id="IPR005576">
    <property type="entry name" value="Rpb7-like_N"/>
</dbReference>
<evidence type="ECO:0000313" key="4">
    <source>
        <dbReference type="Ensembl" id="ENSSSCP00045041277.1"/>
    </source>
</evidence>
<dbReference type="Pfam" id="PF03876">
    <property type="entry name" value="SHS2_Rpb7-N"/>
    <property type="match status" value="1"/>
</dbReference>
<reference evidence="4" key="1">
    <citation type="submission" date="2025-05" db="UniProtKB">
        <authorList>
            <consortium name="Ensembl"/>
        </authorList>
    </citation>
    <scope>IDENTIFICATION</scope>
</reference>
<proteinExistence type="predicted"/>
<dbReference type="InterPro" id="IPR036898">
    <property type="entry name" value="RNA_pol_Rpb7-like_N_sf"/>
</dbReference>
<name>A0A8D1J4E7_PIG</name>
<dbReference type="AlphaFoldDB" id="A0A8D1J4E7"/>
<dbReference type="Proteomes" id="UP000694723">
    <property type="component" value="Unplaced"/>
</dbReference>
<keyword evidence="2" id="KW-0804">Transcription</keyword>
<dbReference type="GO" id="GO:0000428">
    <property type="term" value="C:DNA-directed RNA polymerase complex"/>
    <property type="evidence" value="ECO:0007669"/>
    <property type="project" value="UniProtKB-KW"/>
</dbReference>
<accession>A0A8D1J4E7</accession>